<feature type="region of interest" description="Disordered" evidence="1">
    <location>
        <begin position="67"/>
        <end position="87"/>
    </location>
</feature>
<evidence type="ECO:0000313" key="3">
    <source>
        <dbReference type="Proteomes" id="UP000314294"/>
    </source>
</evidence>
<dbReference type="EMBL" id="SRLO01000335">
    <property type="protein sequence ID" value="TNN60336.1"/>
    <property type="molecule type" value="Genomic_DNA"/>
</dbReference>
<evidence type="ECO:0000313" key="2">
    <source>
        <dbReference type="EMBL" id="TNN60336.1"/>
    </source>
</evidence>
<dbReference type="AlphaFoldDB" id="A0A4Z2H3F3"/>
<organism evidence="2 3">
    <name type="scientific">Liparis tanakae</name>
    <name type="common">Tanaka's snailfish</name>
    <dbReference type="NCBI Taxonomy" id="230148"/>
    <lineage>
        <taxon>Eukaryota</taxon>
        <taxon>Metazoa</taxon>
        <taxon>Chordata</taxon>
        <taxon>Craniata</taxon>
        <taxon>Vertebrata</taxon>
        <taxon>Euteleostomi</taxon>
        <taxon>Actinopterygii</taxon>
        <taxon>Neopterygii</taxon>
        <taxon>Teleostei</taxon>
        <taxon>Neoteleostei</taxon>
        <taxon>Acanthomorphata</taxon>
        <taxon>Eupercaria</taxon>
        <taxon>Perciformes</taxon>
        <taxon>Cottioidei</taxon>
        <taxon>Cottales</taxon>
        <taxon>Liparidae</taxon>
        <taxon>Liparis</taxon>
    </lineage>
</organism>
<sequence>MELMSSAFLSRDWTHTFLFCRQREAAARLRSRNLRLFSSGFSLVVLRRRPPVLGGVDAVCSWSRTEGPGGGWRRGGGRSRRGGGSSVGDGAALDLASRSRRYLRKLLGRFPGREFNMWGNSHEMSMQRHEIRSVDSDCTRTNRRDASWTGAGCAAAKSRAFATETHSCTLKAIISHAAAAPTALPIMVKRTCEFDEESDLLTVLQKAECFATLSMHV</sequence>
<keyword evidence="3" id="KW-1185">Reference proteome</keyword>
<accession>A0A4Z2H3F3</accession>
<evidence type="ECO:0000256" key="1">
    <source>
        <dbReference type="SAM" id="MobiDB-lite"/>
    </source>
</evidence>
<protein>
    <submittedName>
        <fullName evidence="2">Uncharacterized protein</fullName>
    </submittedName>
</protein>
<name>A0A4Z2H3F3_9TELE</name>
<proteinExistence type="predicted"/>
<dbReference type="Proteomes" id="UP000314294">
    <property type="component" value="Unassembled WGS sequence"/>
</dbReference>
<comment type="caution">
    <text evidence="2">The sequence shown here is derived from an EMBL/GenBank/DDBJ whole genome shotgun (WGS) entry which is preliminary data.</text>
</comment>
<reference evidence="2 3" key="1">
    <citation type="submission" date="2019-03" db="EMBL/GenBank/DDBJ databases">
        <title>First draft genome of Liparis tanakae, snailfish: a comprehensive survey of snailfish specific genes.</title>
        <authorList>
            <person name="Kim W."/>
            <person name="Song I."/>
            <person name="Jeong J.-H."/>
            <person name="Kim D."/>
            <person name="Kim S."/>
            <person name="Ryu S."/>
            <person name="Song J.Y."/>
            <person name="Lee S.K."/>
        </authorList>
    </citation>
    <scope>NUCLEOTIDE SEQUENCE [LARGE SCALE GENOMIC DNA]</scope>
    <source>
        <tissue evidence="2">Muscle</tissue>
    </source>
</reference>
<gene>
    <name evidence="2" type="ORF">EYF80_029417</name>
</gene>